<evidence type="ECO:0000313" key="2">
    <source>
        <dbReference type="EMBL" id="KAK7484630.1"/>
    </source>
</evidence>
<feature type="region of interest" description="Disordered" evidence="1">
    <location>
        <begin position="1"/>
        <end position="116"/>
    </location>
</feature>
<gene>
    <name evidence="2" type="ORF">BaRGS_00024156</name>
</gene>
<keyword evidence="3" id="KW-1185">Reference proteome</keyword>
<accession>A0ABD0KBZ2</accession>
<name>A0ABD0KBZ2_9CAEN</name>
<sequence>MTVTELPRPCQCPAFPDDYLHPAVSRGVMEGTDDSTNVAPLNDNSAHRQVRAPGPPTLGTSHVSSAASMYPPRKEEQKTNVPLPPVPGSISDTQDLGTARTRDQAEMKKDNYWKAR</sequence>
<feature type="compositionally biased region" description="Basic and acidic residues" evidence="1">
    <location>
        <begin position="100"/>
        <end position="116"/>
    </location>
</feature>
<comment type="caution">
    <text evidence="2">The sequence shown here is derived from an EMBL/GenBank/DDBJ whole genome shotgun (WGS) entry which is preliminary data.</text>
</comment>
<dbReference type="Proteomes" id="UP001519460">
    <property type="component" value="Unassembled WGS sequence"/>
</dbReference>
<feature type="compositionally biased region" description="Polar residues" evidence="1">
    <location>
        <begin position="58"/>
        <end position="67"/>
    </location>
</feature>
<proteinExistence type="predicted"/>
<dbReference type="EMBL" id="JACVVK020000207">
    <property type="protein sequence ID" value="KAK7484630.1"/>
    <property type="molecule type" value="Genomic_DNA"/>
</dbReference>
<feature type="compositionally biased region" description="Polar residues" evidence="1">
    <location>
        <begin position="34"/>
        <end position="44"/>
    </location>
</feature>
<organism evidence="2 3">
    <name type="scientific">Batillaria attramentaria</name>
    <dbReference type="NCBI Taxonomy" id="370345"/>
    <lineage>
        <taxon>Eukaryota</taxon>
        <taxon>Metazoa</taxon>
        <taxon>Spiralia</taxon>
        <taxon>Lophotrochozoa</taxon>
        <taxon>Mollusca</taxon>
        <taxon>Gastropoda</taxon>
        <taxon>Caenogastropoda</taxon>
        <taxon>Sorbeoconcha</taxon>
        <taxon>Cerithioidea</taxon>
        <taxon>Batillariidae</taxon>
        <taxon>Batillaria</taxon>
    </lineage>
</organism>
<reference evidence="2 3" key="1">
    <citation type="journal article" date="2023" name="Sci. Data">
        <title>Genome assembly of the Korean intertidal mud-creeper Batillaria attramentaria.</title>
        <authorList>
            <person name="Patra A.K."/>
            <person name="Ho P.T."/>
            <person name="Jun S."/>
            <person name="Lee S.J."/>
            <person name="Kim Y."/>
            <person name="Won Y.J."/>
        </authorList>
    </citation>
    <scope>NUCLEOTIDE SEQUENCE [LARGE SCALE GENOMIC DNA]</scope>
    <source>
        <strain evidence="2">Wonlab-2016</strain>
    </source>
</reference>
<protein>
    <submittedName>
        <fullName evidence="2">Uncharacterized protein</fullName>
    </submittedName>
</protein>
<evidence type="ECO:0000313" key="3">
    <source>
        <dbReference type="Proteomes" id="UP001519460"/>
    </source>
</evidence>
<evidence type="ECO:0000256" key="1">
    <source>
        <dbReference type="SAM" id="MobiDB-lite"/>
    </source>
</evidence>
<dbReference type="AlphaFoldDB" id="A0ABD0KBZ2"/>